<dbReference type="SMART" id="SM00862">
    <property type="entry name" value="Trans_reg_C"/>
    <property type="match status" value="1"/>
</dbReference>
<dbReference type="OrthoDB" id="3928741at2"/>
<dbReference type="GO" id="GO:0000160">
    <property type="term" value="P:phosphorelay signal transduction system"/>
    <property type="evidence" value="ECO:0007669"/>
    <property type="project" value="InterPro"/>
</dbReference>
<evidence type="ECO:0000256" key="1">
    <source>
        <dbReference type="ARBA" id="ARBA00023125"/>
    </source>
</evidence>
<dbReference type="Pfam" id="PF01590">
    <property type="entry name" value="GAF"/>
    <property type="match status" value="1"/>
</dbReference>
<keyword evidence="1" id="KW-0238">DNA-binding</keyword>
<dbReference type="Gene3D" id="3.30.450.40">
    <property type="match status" value="1"/>
</dbReference>
<dbReference type="EMBL" id="SZZH01000004">
    <property type="protein sequence ID" value="TKV57886.1"/>
    <property type="molecule type" value="Genomic_DNA"/>
</dbReference>
<organism evidence="3 4">
    <name type="scientific">Nakamurella flava</name>
    <dbReference type="NCBI Taxonomy" id="2576308"/>
    <lineage>
        <taxon>Bacteria</taxon>
        <taxon>Bacillati</taxon>
        <taxon>Actinomycetota</taxon>
        <taxon>Actinomycetes</taxon>
        <taxon>Nakamurellales</taxon>
        <taxon>Nakamurellaceae</taxon>
        <taxon>Nakamurella</taxon>
    </lineage>
</organism>
<dbReference type="GO" id="GO:0006355">
    <property type="term" value="P:regulation of DNA-templated transcription"/>
    <property type="evidence" value="ECO:0007669"/>
    <property type="project" value="InterPro"/>
</dbReference>
<dbReference type="InterPro" id="IPR003018">
    <property type="entry name" value="GAF"/>
</dbReference>
<keyword evidence="4" id="KW-1185">Reference proteome</keyword>
<dbReference type="AlphaFoldDB" id="A0A4U6QD65"/>
<dbReference type="InterPro" id="IPR029016">
    <property type="entry name" value="GAF-like_dom_sf"/>
</dbReference>
<gene>
    <name evidence="3" type="ORF">FDO65_16795</name>
</gene>
<evidence type="ECO:0000313" key="4">
    <source>
        <dbReference type="Proteomes" id="UP000306985"/>
    </source>
</evidence>
<name>A0A4U6QD65_9ACTN</name>
<sequence>MRSAAAGVDAEDGVAPVADDIDEIPDRRSDHPLSRVFPLLYDVLGAAAEDCDAVMALGDAEGKLLWVCGRPSVLRKAEQIHFMEGAVWAEREAGTNAPGTALRLDAAVQIRAGEHYARRVQNWSCAAAPIHDPETQTLLGVVDVTGGHAVGTPQTLAMVRAAARMAEAELGRLAAVGRGRTTSAGLWAPLNVVGLRVDALGRPDCQVDTGSRSLRLSSRHSEILIVLAERPDGVTGEQLAVEAYAEDVSLSTVRAEMTRLRSLLGPDVLQSRPYRLQVPVEADWLEVTARLTVGDVRSALRAYRGPLLPRSEAPAVVDRRDQLQQQLRSAVLASGDADLMVAWTRARWGADDVEMWRRQARILPPDSPLRPLAEGEARRLDRLYG</sequence>
<dbReference type="InterPro" id="IPR001867">
    <property type="entry name" value="OmpR/PhoB-type_DNA-bd"/>
</dbReference>
<protein>
    <submittedName>
        <fullName evidence="3">GAF domain-containing protein</fullName>
    </submittedName>
</protein>
<accession>A0A4U6QD65</accession>
<reference evidence="3 4" key="1">
    <citation type="submission" date="2019-05" db="EMBL/GenBank/DDBJ databases">
        <title>Nakamurella sp. N5BH11, whole genome shotgun sequence.</title>
        <authorList>
            <person name="Tuo L."/>
        </authorList>
    </citation>
    <scope>NUCLEOTIDE SEQUENCE [LARGE SCALE GENOMIC DNA]</scope>
    <source>
        <strain evidence="3 4">N5BH11</strain>
    </source>
</reference>
<dbReference type="GO" id="GO:0003677">
    <property type="term" value="F:DNA binding"/>
    <property type="evidence" value="ECO:0007669"/>
    <property type="project" value="UniProtKB-KW"/>
</dbReference>
<evidence type="ECO:0000259" key="2">
    <source>
        <dbReference type="SMART" id="SM00862"/>
    </source>
</evidence>
<proteinExistence type="predicted"/>
<dbReference type="Proteomes" id="UP000306985">
    <property type="component" value="Unassembled WGS sequence"/>
</dbReference>
<evidence type="ECO:0000313" key="3">
    <source>
        <dbReference type="EMBL" id="TKV57886.1"/>
    </source>
</evidence>
<comment type="caution">
    <text evidence="3">The sequence shown here is derived from an EMBL/GenBank/DDBJ whole genome shotgun (WGS) entry which is preliminary data.</text>
</comment>
<feature type="domain" description="OmpR/PhoB-type" evidence="2">
    <location>
        <begin position="211"/>
        <end position="276"/>
    </location>
</feature>